<gene>
    <name evidence="7 9" type="primary">MDE1</name>
    <name evidence="9" type="ORF">H4R34_000405</name>
</gene>
<comment type="cofactor">
    <cofactor evidence="7">
        <name>Zn(2+)</name>
        <dbReference type="ChEBI" id="CHEBI:29105"/>
    </cofactor>
    <text evidence="7">Binds 1 zinc ion per subunit.</text>
</comment>
<evidence type="ECO:0000256" key="3">
    <source>
        <dbReference type="ARBA" id="ARBA00022723"/>
    </source>
</evidence>
<dbReference type="InterPro" id="IPR027514">
    <property type="entry name" value="Salvage_MtnB_euk"/>
</dbReference>
<dbReference type="SUPFAM" id="SSF53639">
    <property type="entry name" value="AraD/HMP-PK domain-like"/>
    <property type="match status" value="1"/>
</dbReference>
<dbReference type="GO" id="GO:0008270">
    <property type="term" value="F:zinc ion binding"/>
    <property type="evidence" value="ECO:0007669"/>
    <property type="project" value="UniProtKB-UniRule"/>
</dbReference>
<dbReference type="InterPro" id="IPR036409">
    <property type="entry name" value="Aldolase_II/adducin_N_sf"/>
</dbReference>
<evidence type="ECO:0000313" key="9">
    <source>
        <dbReference type="EMBL" id="KAJ1984865.1"/>
    </source>
</evidence>
<keyword evidence="1 7" id="KW-0963">Cytoplasm</keyword>
<comment type="function">
    <text evidence="7">Catalyzes the dehydration of methylthioribulose-1-phosphate (MTRu-1-P) into 2,3-diketo-5-methylthiopentyl-1-phosphate (DK-MTP-1-P).</text>
</comment>
<dbReference type="AlphaFoldDB" id="A0A9W8BDD8"/>
<comment type="caution">
    <text evidence="9">The sequence shown here is derived from an EMBL/GenBank/DDBJ whole genome shotgun (WGS) entry which is preliminary data.</text>
</comment>
<proteinExistence type="inferred from homology"/>
<reference evidence="9" key="1">
    <citation type="submission" date="2022-07" db="EMBL/GenBank/DDBJ databases">
        <title>Phylogenomic reconstructions and comparative analyses of Kickxellomycotina fungi.</title>
        <authorList>
            <person name="Reynolds N.K."/>
            <person name="Stajich J.E."/>
            <person name="Barry K."/>
            <person name="Grigoriev I.V."/>
            <person name="Crous P."/>
            <person name="Smith M.E."/>
        </authorList>
    </citation>
    <scope>NUCLEOTIDE SEQUENCE</scope>
    <source>
        <strain evidence="9">RSA 567</strain>
    </source>
</reference>
<keyword evidence="10" id="KW-1185">Reference proteome</keyword>
<evidence type="ECO:0000313" key="10">
    <source>
        <dbReference type="Proteomes" id="UP001151582"/>
    </source>
</evidence>
<dbReference type="HAMAP" id="MF_03116">
    <property type="entry name" value="Salvage_MtnB_euk"/>
    <property type="match status" value="1"/>
</dbReference>
<dbReference type="Proteomes" id="UP001151582">
    <property type="component" value="Unassembled WGS sequence"/>
</dbReference>
<evidence type="ECO:0000256" key="1">
    <source>
        <dbReference type="ARBA" id="ARBA00022490"/>
    </source>
</evidence>
<sequence length="227" mass="24959">MAEQMSQSTTNSSGDHRELIPELCRQFYTLGWVTGTGGGIGIRDGDNVYITPSGIQKERLQASDMFVLDLATQTPVQAPTPGTKVSACLPLFYSAFTLRNANVCIHTHSQNAVLATLVYPGDAFVITDQEMIKGIQRGTTGQSHNNTDQLVVPIIENTPQEGDLTDAMARAMHDYPDTCAVLVRRHGVFVWAATWEKAKVMTECYDYLFEIAVRMKQLGIDPSASRT</sequence>
<dbReference type="EC" id="4.2.1.109" evidence="7"/>
<feature type="binding site" evidence="7">
    <location>
        <position position="108"/>
    </location>
    <ligand>
        <name>Zn(2+)</name>
        <dbReference type="ChEBI" id="CHEBI:29105"/>
    </ligand>
</feature>
<keyword evidence="3 7" id="KW-0479">Metal-binding</keyword>
<feature type="binding site" evidence="7">
    <location>
        <position position="106"/>
    </location>
    <ligand>
        <name>Zn(2+)</name>
        <dbReference type="ChEBI" id="CHEBI:29105"/>
    </ligand>
</feature>
<evidence type="ECO:0000256" key="7">
    <source>
        <dbReference type="HAMAP-Rule" id="MF_03116"/>
    </source>
</evidence>
<name>A0A9W8BDD8_9FUNG</name>
<dbReference type="NCBIfam" id="TIGR03328">
    <property type="entry name" value="salvage_mtnB"/>
    <property type="match status" value="1"/>
</dbReference>
<dbReference type="Pfam" id="PF00596">
    <property type="entry name" value="Aldolase_II"/>
    <property type="match status" value="1"/>
</dbReference>
<evidence type="ECO:0000256" key="4">
    <source>
        <dbReference type="ARBA" id="ARBA00022833"/>
    </source>
</evidence>
<protein>
    <recommendedName>
        <fullName evidence="7">Methylthioribulose-1-phosphate dehydratase</fullName>
        <shortName evidence="7">MTRu-1-P dehydratase</shortName>
        <ecNumber evidence="7">4.2.1.109</ecNumber>
    </recommendedName>
</protein>
<dbReference type="PANTHER" id="PTHR10640:SF7">
    <property type="entry name" value="METHYLTHIORIBULOSE-1-PHOSPHATE DEHYDRATASE"/>
    <property type="match status" value="1"/>
</dbReference>
<dbReference type="PANTHER" id="PTHR10640">
    <property type="entry name" value="METHYLTHIORIBULOSE-1-PHOSPHATE DEHYDRATASE"/>
    <property type="match status" value="1"/>
</dbReference>
<dbReference type="Gene3D" id="3.40.225.10">
    <property type="entry name" value="Class II aldolase/adducin N-terminal domain"/>
    <property type="match status" value="1"/>
</dbReference>
<comment type="pathway">
    <text evidence="7">Amino-acid biosynthesis; L-methionine biosynthesis via salvage pathway; L-methionine from S-methyl-5-thio-alpha-D-ribose 1-phosphate: step 2/6.</text>
</comment>
<keyword evidence="4 7" id="KW-0862">Zinc</keyword>
<keyword evidence="6 7" id="KW-0456">Lyase</keyword>
<evidence type="ECO:0000259" key="8">
    <source>
        <dbReference type="SMART" id="SM01007"/>
    </source>
</evidence>
<dbReference type="FunFam" id="3.40.225.10:FF:000003">
    <property type="entry name" value="Methylthioribulose-1-phosphate dehydratase"/>
    <property type="match status" value="1"/>
</dbReference>
<keyword evidence="5 7" id="KW-0486">Methionine biosynthesis</keyword>
<feature type="binding site" evidence="7">
    <location>
        <position position="186"/>
    </location>
    <ligand>
        <name>Zn(2+)</name>
        <dbReference type="ChEBI" id="CHEBI:29105"/>
    </ligand>
</feature>
<evidence type="ECO:0000256" key="5">
    <source>
        <dbReference type="ARBA" id="ARBA00023167"/>
    </source>
</evidence>
<comment type="subcellular location">
    <subcellularLocation>
        <location evidence="7">Cytoplasm</location>
    </subcellularLocation>
</comment>
<keyword evidence="2 7" id="KW-0028">Amino-acid biosynthesis</keyword>
<organism evidence="9 10">
    <name type="scientific">Dimargaris verticillata</name>
    <dbReference type="NCBI Taxonomy" id="2761393"/>
    <lineage>
        <taxon>Eukaryota</taxon>
        <taxon>Fungi</taxon>
        <taxon>Fungi incertae sedis</taxon>
        <taxon>Zoopagomycota</taxon>
        <taxon>Kickxellomycotina</taxon>
        <taxon>Dimargaritomycetes</taxon>
        <taxon>Dimargaritales</taxon>
        <taxon>Dimargaritaceae</taxon>
        <taxon>Dimargaris</taxon>
    </lineage>
</organism>
<feature type="binding site" evidence="7">
    <location>
        <position position="88"/>
    </location>
    <ligand>
        <name>substrate</name>
    </ligand>
</feature>
<dbReference type="InterPro" id="IPR001303">
    <property type="entry name" value="Aldolase_II/adducin_N"/>
</dbReference>
<dbReference type="EMBL" id="JANBQB010000009">
    <property type="protein sequence ID" value="KAJ1984865.1"/>
    <property type="molecule type" value="Genomic_DNA"/>
</dbReference>
<dbReference type="SMART" id="SM01007">
    <property type="entry name" value="Aldolase_II"/>
    <property type="match status" value="1"/>
</dbReference>
<comment type="catalytic activity">
    <reaction evidence="7">
        <text>5-(methylsulfanyl)-D-ribulose 1-phosphate = 5-methylsulfanyl-2,3-dioxopentyl phosphate + H2O</text>
        <dbReference type="Rhea" id="RHEA:15549"/>
        <dbReference type="ChEBI" id="CHEBI:15377"/>
        <dbReference type="ChEBI" id="CHEBI:58548"/>
        <dbReference type="ChEBI" id="CHEBI:58828"/>
        <dbReference type="EC" id="4.2.1.109"/>
    </reaction>
</comment>
<dbReference type="GO" id="GO:0046570">
    <property type="term" value="F:methylthioribulose 1-phosphate dehydratase activity"/>
    <property type="evidence" value="ECO:0007669"/>
    <property type="project" value="UniProtKB-UniRule"/>
</dbReference>
<dbReference type="GO" id="GO:0019509">
    <property type="term" value="P:L-methionine salvage from methylthioadenosine"/>
    <property type="evidence" value="ECO:0007669"/>
    <property type="project" value="UniProtKB-UniRule"/>
</dbReference>
<accession>A0A9W8BDD8</accession>
<feature type="domain" description="Class II aldolase/adducin N-terminal" evidence="8">
    <location>
        <begin position="18"/>
        <end position="213"/>
    </location>
</feature>
<dbReference type="OrthoDB" id="191080at2759"/>
<feature type="active site" description="Proton donor/acceptor" evidence="7">
    <location>
        <position position="130"/>
    </location>
</feature>
<dbReference type="GO" id="GO:0005737">
    <property type="term" value="C:cytoplasm"/>
    <property type="evidence" value="ECO:0007669"/>
    <property type="project" value="UniProtKB-SubCell"/>
</dbReference>
<dbReference type="InterPro" id="IPR017714">
    <property type="entry name" value="MethylthioRu-1-P_deHdtase_MtnB"/>
</dbReference>
<evidence type="ECO:0000256" key="2">
    <source>
        <dbReference type="ARBA" id="ARBA00022605"/>
    </source>
</evidence>
<comment type="similarity">
    <text evidence="7">Belongs to the aldolase class II family. MtnB subfamily.</text>
</comment>
<evidence type="ECO:0000256" key="6">
    <source>
        <dbReference type="ARBA" id="ARBA00023239"/>
    </source>
</evidence>